<evidence type="ECO:0000313" key="1">
    <source>
        <dbReference type="EMBL" id="SBW04106.1"/>
    </source>
</evidence>
<name>A0A212JXA8_9DELT</name>
<evidence type="ECO:0008006" key="2">
    <source>
        <dbReference type="Google" id="ProtNLM"/>
    </source>
</evidence>
<protein>
    <recommendedName>
        <fullName evidence="2">Lipoprotein</fullName>
    </recommendedName>
</protein>
<sequence length="152" mass="16540">MRRALLVLATMACLGLTGCGYHGPLMSLPPVNDFEAAEIVVIRENSFYGSGGASVVSINRQEVFALENGAYVSFRVKAGDCLVSGAFETGGAFGQRKDSFVQLTLQPGDKRYLYLTFNSDFPRVAWIRLVEISPQDAEELLKKSKPAQQGNS</sequence>
<reference evidence="1" key="1">
    <citation type="submission" date="2016-04" db="EMBL/GenBank/DDBJ databases">
        <authorList>
            <person name="Evans L.H."/>
            <person name="Alamgir A."/>
            <person name="Owens N."/>
            <person name="Weber N.D."/>
            <person name="Virtaneva K."/>
            <person name="Barbian K."/>
            <person name="Babar A."/>
            <person name="Rosenke K."/>
        </authorList>
    </citation>
    <scope>NUCLEOTIDE SEQUENCE</scope>
    <source>
        <strain evidence="1">86</strain>
    </source>
</reference>
<dbReference type="EMBL" id="FLUQ01000002">
    <property type="protein sequence ID" value="SBW04106.1"/>
    <property type="molecule type" value="Genomic_DNA"/>
</dbReference>
<proteinExistence type="predicted"/>
<accession>A0A212JXA8</accession>
<dbReference type="AlphaFoldDB" id="A0A212JXA8"/>
<organism evidence="1">
    <name type="scientific">uncultured delta proteobacterium</name>
    <dbReference type="NCBI Taxonomy" id="34034"/>
    <lineage>
        <taxon>Bacteria</taxon>
        <taxon>Deltaproteobacteria</taxon>
        <taxon>environmental samples</taxon>
    </lineage>
</organism>
<gene>
    <name evidence="1" type="ORF">KL86DPRO_20259</name>
</gene>
<dbReference type="PROSITE" id="PS51257">
    <property type="entry name" value="PROKAR_LIPOPROTEIN"/>
    <property type="match status" value="1"/>
</dbReference>